<name>A0A2S7KP41_9FLAO</name>
<dbReference type="AlphaFoldDB" id="A0A2S7KP41"/>
<feature type="compositionally biased region" description="Basic and acidic residues" evidence="1">
    <location>
        <begin position="77"/>
        <end position="86"/>
    </location>
</feature>
<proteinExistence type="predicted"/>
<evidence type="ECO:0000256" key="1">
    <source>
        <dbReference type="SAM" id="MobiDB-lite"/>
    </source>
</evidence>
<sequence length="100" mass="11610">MNFKRVAVRGRGIFCPRHNYNRGLCEGSNSSYTPEIDYIYDKPISKHHVLFRSERRVRWPEEFESNEEFEGQEEEFDPRMGIDDPLSKTGGTIDPRGGNG</sequence>
<keyword evidence="3" id="KW-1185">Reference proteome</keyword>
<feature type="region of interest" description="Disordered" evidence="1">
    <location>
        <begin position="62"/>
        <end position="100"/>
    </location>
</feature>
<dbReference type="EMBL" id="MQUB01000001">
    <property type="protein sequence ID" value="PQB04392.1"/>
    <property type="molecule type" value="Genomic_DNA"/>
</dbReference>
<evidence type="ECO:0000313" key="3">
    <source>
        <dbReference type="Proteomes" id="UP000239800"/>
    </source>
</evidence>
<comment type="caution">
    <text evidence="2">The sequence shown here is derived from an EMBL/GenBank/DDBJ whole genome shotgun (WGS) entry which is preliminary data.</text>
</comment>
<feature type="compositionally biased region" description="Acidic residues" evidence="1">
    <location>
        <begin position="62"/>
        <end position="76"/>
    </location>
</feature>
<evidence type="ECO:0000313" key="2">
    <source>
        <dbReference type="EMBL" id="PQB04392.1"/>
    </source>
</evidence>
<reference evidence="2 3" key="1">
    <citation type="submission" date="2016-11" db="EMBL/GenBank/DDBJ databases">
        <title>Trade-off between light-utilization and light-protection in marine flavobacteria.</title>
        <authorList>
            <person name="Kumagai Y."/>
        </authorList>
    </citation>
    <scope>NUCLEOTIDE SEQUENCE [LARGE SCALE GENOMIC DNA]</scope>
    <source>
        <strain evidence="2 3">NBRC 107741</strain>
    </source>
</reference>
<organism evidence="2 3">
    <name type="scientific">Aureitalea marina</name>
    <dbReference type="NCBI Taxonomy" id="930804"/>
    <lineage>
        <taxon>Bacteria</taxon>
        <taxon>Pseudomonadati</taxon>
        <taxon>Bacteroidota</taxon>
        <taxon>Flavobacteriia</taxon>
        <taxon>Flavobacteriales</taxon>
        <taxon>Flavobacteriaceae</taxon>
        <taxon>Aureitalea</taxon>
    </lineage>
</organism>
<accession>A0A2S7KP41</accession>
<gene>
    <name evidence="2" type="ORF">BST85_05390</name>
</gene>
<dbReference type="Proteomes" id="UP000239800">
    <property type="component" value="Unassembled WGS sequence"/>
</dbReference>
<protein>
    <submittedName>
        <fullName evidence="2">Uncharacterized protein</fullName>
    </submittedName>
</protein>